<gene>
    <name evidence="12" type="ORF">FSB_LOCUS47187</name>
</gene>
<sequence length="1287" mass="141710">MAGGGLQSSEVGDESKKSFACWLAIDGGADSNIWHVRLQWKCQIWLCLFPEDMVSLTAILQEQVQVPSFFSRKRLKVLDFECQDQDSQLCVGNYADTASSMQPTEEGRSSHRCAEVGHVSSSCCNFDEKHVSSSAMEMNCQSNGNGGEIPQSCNTGGTSYQEKSYNVYVPPAFVSGWMYINEQGQMCGPYIQEQLYEGLSTGFLPNELPVYPVVNGALINPVPLKYFKQFPDHVATGFAYLSVGISSTTTPTSFNSCPSVYSDLQSVSQLPVNSSYGSNQPMLNLDAVNSITSCQLPSGEESCWLYEDDEGRKHGPHSLSELYAWHRYGYLQDSLMIYHIESKFRPFTLLYIMNAWKRDGPETVSTSASKSKETGSLVSFISEISEGVSSQLHSGIMKAARRTVLDEIISNIIGEFVTTKKDQRHLKPESVNHAAQTCSLNGTTSEIAGEMKDSAAPTACEAASGISVVDHTCINKISTQSPVSTKSVGSIENFWGSCAVVCGMLSDYCMQVMWNAVFYDTVAEYTSAWRKRKVWSGHLKFEKPGGEFRNCGQKPETLPDEDLLRWKESVCDVDCPPGFEPVEMVTDGHAQSSSALGGNPSAEKSLSSTDHRYVDMTCILECVEDELHFSAKVSLEEYLKSFVQEEVVKLFNSMEDDKLNKNTVDSLIWCPHIREYGSSDTHEESRTGADKTSDDYPSQAAKPNSQSLSENRVSNLLASAFKDICTHDDMVDNEEINEPPPPGFEDSPKTVVPMRICKFRPSRSDECIPKIGGYVAMAMCRQKLHDDVLREWKSLFINASLHQSLISYRAPKKPRQPDGNKEGEFDSSKDGDSPTSLGKHIHGPGFLKESQVNVRSQSAEKSRKHVAGNVSETAEVETAAVSSKKLGAKSNKIQTKLSVNARPSRVVIKSSLPGDRSSAKNASGQRGMKVAHTFPNNEVAKDAVKPKVAKEAVKPKVAKDAVKPKVAKDAVKPKVAKDAVKPKVAKDAAKPKIANEAVKPSRDRVLNLSKNLNDVEKVVDCNGHDVAMEREFSATKVSKIKRKHIMDGVLSSRPTKFSKVANSASKQAACGQVEVQKTNSSKSRTLKPCPRSDGCARSSINGWEWHRWSLSASPAERARVRGVQCKYFGSEVNASQWSNGKGLSARTNRVKLRNLLAAADGADLLKATQLKARKKRLRFQQSKIHDWGLVALEPIEADDFVIEYVGELIRPRISDIRERQYEKTGIGSSYLFRLDDGYVVDATKRGGIARFINHSCEVSWIIELGSCSTCQASACVGHSLGFCFSYC</sequence>
<dbReference type="InterPro" id="IPR046341">
    <property type="entry name" value="SET_dom_sf"/>
</dbReference>
<feature type="domain" description="SET" evidence="10">
    <location>
        <begin position="1175"/>
        <end position="1287"/>
    </location>
</feature>
<dbReference type="EC" id="2.1.1.354" evidence="2"/>
<dbReference type="Pfam" id="PF02213">
    <property type="entry name" value="GYF"/>
    <property type="match status" value="1"/>
</dbReference>
<evidence type="ECO:0000256" key="7">
    <source>
        <dbReference type="ARBA" id="ARBA00023242"/>
    </source>
</evidence>
<dbReference type="InterPro" id="IPR001214">
    <property type="entry name" value="SET_dom"/>
</dbReference>
<accession>A0A2N9I4S4</accession>
<keyword evidence="3" id="KW-0489">Methyltransferase</keyword>
<dbReference type="SUPFAM" id="SSF55277">
    <property type="entry name" value="GYF domain"/>
    <property type="match status" value="1"/>
</dbReference>
<dbReference type="Gene3D" id="2.170.270.10">
    <property type="entry name" value="SET domain"/>
    <property type="match status" value="1"/>
</dbReference>
<evidence type="ECO:0000256" key="3">
    <source>
        <dbReference type="ARBA" id="ARBA00022603"/>
    </source>
</evidence>
<feature type="region of interest" description="Disordered" evidence="9">
    <location>
        <begin position="908"/>
        <end position="928"/>
    </location>
</feature>
<keyword evidence="7" id="KW-0539">Nucleus</keyword>
<dbReference type="PROSITE" id="PS50829">
    <property type="entry name" value="GYF"/>
    <property type="match status" value="1"/>
</dbReference>
<feature type="region of interest" description="Disordered" evidence="9">
    <location>
        <begin position="589"/>
        <end position="608"/>
    </location>
</feature>
<evidence type="ECO:0000256" key="4">
    <source>
        <dbReference type="ARBA" id="ARBA00022679"/>
    </source>
</evidence>
<evidence type="ECO:0000259" key="11">
    <source>
        <dbReference type="PROSITE" id="PS50829"/>
    </source>
</evidence>
<dbReference type="PROSITE" id="PS50280">
    <property type="entry name" value="SET"/>
    <property type="match status" value="1"/>
</dbReference>
<keyword evidence="4" id="KW-0808">Transferase</keyword>
<dbReference type="GO" id="GO:0032259">
    <property type="term" value="P:methylation"/>
    <property type="evidence" value="ECO:0007669"/>
    <property type="project" value="UniProtKB-KW"/>
</dbReference>
<evidence type="ECO:0000256" key="1">
    <source>
        <dbReference type="ARBA" id="ARBA00004123"/>
    </source>
</evidence>
<keyword evidence="6" id="KW-0156">Chromatin regulator</keyword>
<feature type="compositionally biased region" description="Basic and acidic residues" evidence="9">
    <location>
        <begin position="678"/>
        <end position="694"/>
    </location>
</feature>
<feature type="region of interest" description="Disordered" evidence="9">
    <location>
        <begin position="678"/>
        <end position="710"/>
    </location>
</feature>
<evidence type="ECO:0000259" key="10">
    <source>
        <dbReference type="PROSITE" id="PS50280"/>
    </source>
</evidence>
<feature type="compositionally biased region" description="Polar residues" evidence="9">
    <location>
        <begin position="701"/>
        <end position="710"/>
    </location>
</feature>
<dbReference type="Pfam" id="PF00856">
    <property type="entry name" value="SET"/>
    <property type="match status" value="1"/>
</dbReference>
<dbReference type="InterPro" id="IPR003169">
    <property type="entry name" value="GYF"/>
</dbReference>
<dbReference type="InterPro" id="IPR035445">
    <property type="entry name" value="GYF-like_dom_sf"/>
</dbReference>
<feature type="compositionally biased region" description="Basic and acidic residues" evidence="9">
    <location>
        <begin position="815"/>
        <end position="832"/>
    </location>
</feature>
<protein>
    <recommendedName>
        <fullName evidence="2">[histone H3]-lysine(4) N-trimethyltransferase</fullName>
        <ecNumber evidence="2">2.1.1.354</ecNumber>
    </recommendedName>
</protein>
<dbReference type="Gene3D" id="3.30.1490.40">
    <property type="match status" value="2"/>
</dbReference>
<dbReference type="EMBL" id="OIVN01004791">
    <property type="protein sequence ID" value="SPD19305.1"/>
    <property type="molecule type" value="Genomic_DNA"/>
</dbReference>
<dbReference type="GO" id="GO:0140999">
    <property type="term" value="F:histone H3K4 trimethyltransferase activity"/>
    <property type="evidence" value="ECO:0007669"/>
    <property type="project" value="UniProtKB-EC"/>
</dbReference>
<evidence type="ECO:0000256" key="9">
    <source>
        <dbReference type="SAM" id="MobiDB-lite"/>
    </source>
</evidence>
<dbReference type="GO" id="GO:0048188">
    <property type="term" value="C:Set1C/COMPASS complex"/>
    <property type="evidence" value="ECO:0007669"/>
    <property type="project" value="TreeGrafter"/>
</dbReference>
<comment type="subcellular location">
    <subcellularLocation>
        <location evidence="1">Nucleus</location>
    </subcellularLocation>
</comment>
<dbReference type="SUPFAM" id="SSF82199">
    <property type="entry name" value="SET domain"/>
    <property type="match status" value="1"/>
</dbReference>
<evidence type="ECO:0000256" key="8">
    <source>
        <dbReference type="ARBA" id="ARBA00047571"/>
    </source>
</evidence>
<evidence type="ECO:0000256" key="6">
    <source>
        <dbReference type="ARBA" id="ARBA00022853"/>
    </source>
</evidence>
<feature type="compositionally biased region" description="Polar residues" evidence="9">
    <location>
        <begin position="850"/>
        <end position="859"/>
    </location>
</feature>
<comment type="catalytic activity">
    <reaction evidence="8">
        <text>L-lysyl(4)-[histone H3] + 3 S-adenosyl-L-methionine = N(6),N(6),N(6)-trimethyl-L-lysyl(4)-[histone H3] + 3 S-adenosyl-L-homocysteine + 3 H(+)</text>
        <dbReference type="Rhea" id="RHEA:60260"/>
        <dbReference type="Rhea" id="RHEA-COMP:15537"/>
        <dbReference type="Rhea" id="RHEA-COMP:15547"/>
        <dbReference type="ChEBI" id="CHEBI:15378"/>
        <dbReference type="ChEBI" id="CHEBI:29969"/>
        <dbReference type="ChEBI" id="CHEBI:57856"/>
        <dbReference type="ChEBI" id="CHEBI:59789"/>
        <dbReference type="ChEBI" id="CHEBI:61961"/>
        <dbReference type="EC" id="2.1.1.354"/>
    </reaction>
</comment>
<name>A0A2N9I4S4_FAGSY</name>
<proteinExistence type="predicted"/>
<dbReference type="PANTHER" id="PTHR45814">
    <property type="entry name" value="HISTONE-LYSINE N-METHYLTRANSFERASE SETD1"/>
    <property type="match status" value="1"/>
</dbReference>
<dbReference type="InterPro" id="IPR044570">
    <property type="entry name" value="Set1-like"/>
</dbReference>
<dbReference type="PANTHER" id="PTHR45814:SF2">
    <property type="entry name" value="HISTONE-LYSINE N-METHYLTRANSFERASE SETD1"/>
    <property type="match status" value="1"/>
</dbReference>
<evidence type="ECO:0000256" key="2">
    <source>
        <dbReference type="ARBA" id="ARBA00012182"/>
    </source>
</evidence>
<feature type="domain" description="GYF" evidence="11">
    <location>
        <begin position="301"/>
        <end position="348"/>
    </location>
</feature>
<dbReference type="SMART" id="SM00317">
    <property type="entry name" value="SET"/>
    <property type="match status" value="1"/>
</dbReference>
<feature type="region of interest" description="Disordered" evidence="9">
    <location>
        <begin position="808"/>
        <end position="870"/>
    </location>
</feature>
<keyword evidence="5" id="KW-0949">S-adenosyl-L-methionine</keyword>
<evidence type="ECO:0000313" key="12">
    <source>
        <dbReference type="EMBL" id="SPD19305.1"/>
    </source>
</evidence>
<reference evidence="12" key="1">
    <citation type="submission" date="2018-02" db="EMBL/GenBank/DDBJ databases">
        <authorList>
            <person name="Cohen D.B."/>
            <person name="Kent A.D."/>
        </authorList>
    </citation>
    <scope>NUCLEOTIDE SEQUENCE</scope>
</reference>
<organism evidence="12">
    <name type="scientific">Fagus sylvatica</name>
    <name type="common">Beechnut</name>
    <dbReference type="NCBI Taxonomy" id="28930"/>
    <lineage>
        <taxon>Eukaryota</taxon>
        <taxon>Viridiplantae</taxon>
        <taxon>Streptophyta</taxon>
        <taxon>Embryophyta</taxon>
        <taxon>Tracheophyta</taxon>
        <taxon>Spermatophyta</taxon>
        <taxon>Magnoliopsida</taxon>
        <taxon>eudicotyledons</taxon>
        <taxon>Gunneridae</taxon>
        <taxon>Pentapetalae</taxon>
        <taxon>rosids</taxon>
        <taxon>fabids</taxon>
        <taxon>Fagales</taxon>
        <taxon>Fagaceae</taxon>
        <taxon>Fagus</taxon>
    </lineage>
</organism>
<evidence type="ECO:0000256" key="5">
    <source>
        <dbReference type="ARBA" id="ARBA00022691"/>
    </source>
</evidence>